<sequence>MLSDNHELLKKLEELFRIEFIGNYEDDTCSVKKVGITNRIIKDLDDEQLCFNLKEFKECVQQLSNMKQVDELLIYDKKNYEVVALQENRKIPFFRSDISISNNEISYSFGKVSFTFLLHLISIVNKTEINHLIRMGRRSWIDESLKLENGLYNFNELLCDSLRLYSIKISTEKESLNENNINKYETSYKFHLAYNLDITLIPQRFLEEILGSNRIRSMREEDIQDLDIPKKFYNEDIVSHYILAISSDNLVIQYLSYYHVIEHFFNKISDEEITSCFRDIITSENFSYKKDKDIMRAVDKIKSFYMKKIIDDDLNYNEFDSLKLCLKKYIKIKEDILDKITAYKPELIDFYKNNTVYFSEGDKVNLNNNDELNVISTLAKRIYYTRNSLVHSKDGEKKKYEPFKHDKYLIKEIPLLRFIAESIITQESKII</sequence>
<organism evidence="1 2">
    <name type="scientific">Acinetobacter rongchengensis</name>
    <dbReference type="NCBI Taxonomy" id="2419601"/>
    <lineage>
        <taxon>Bacteria</taxon>
        <taxon>Pseudomonadati</taxon>
        <taxon>Pseudomonadota</taxon>
        <taxon>Gammaproteobacteria</taxon>
        <taxon>Moraxellales</taxon>
        <taxon>Moraxellaceae</taxon>
        <taxon>Acinetobacter</taxon>
    </lineage>
</organism>
<gene>
    <name evidence="1" type="ORF">D7V20_00175</name>
</gene>
<dbReference type="EMBL" id="RAXT01000001">
    <property type="protein sequence ID" value="RKG40846.1"/>
    <property type="molecule type" value="Genomic_DNA"/>
</dbReference>
<protein>
    <submittedName>
        <fullName evidence="1">Uncharacterized protein</fullName>
    </submittedName>
</protein>
<dbReference type="Proteomes" id="UP000280405">
    <property type="component" value="Unassembled WGS sequence"/>
</dbReference>
<name>A0A3A8F523_9GAMM</name>
<comment type="caution">
    <text evidence="1">The sequence shown here is derived from an EMBL/GenBank/DDBJ whole genome shotgun (WGS) entry which is preliminary data.</text>
</comment>
<keyword evidence="2" id="KW-1185">Reference proteome</keyword>
<evidence type="ECO:0000313" key="1">
    <source>
        <dbReference type="EMBL" id="RKG40846.1"/>
    </source>
</evidence>
<dbReference type="RefSeq" id="WP_120382348.1">
    <property type="nucleotide sequence ID" value="NZ_RAXT01000001.1"/>
</dbReference>
<dbReference type="OrthoDB" id="2988509at2"/>
<evidence type="ECO:0000313" key="2">
    <source>
        <dbReference type="Proteomes" id="UP000280405"/>
    </source>
</evidence>
<reference evidence="1 2" key="1">
    <citation type="submission" date="2018-09" db="EMBL/GenBank/DDBJ databases">
        <title>The draft genome of Acinetobacter spp. strains.</title>
        <authorList>
            <person name="Qin J."/>
            <person name="Feng Y."/>
            <person name="Zong Z."/>
        </authorList>
    </citation>
    <scope>NUCLEOTIDE SEQUENCE [LARGE SCALE GENOMIC DNA]</scope>
    <source>
        <strain evidence="1 2">WCHAc060115</strain>
    </source>
</reference>
<accession>A0A3A8F523</accession>
<dbReference type="AlphaFoldDB" id="A0A3A8F523"/>
<proteinExistence type="predicted"/>